<proteinExistence type="predicted"/>
<dbReference type="InterPro" id="IPR012341">
    <property type="entry name" value="6hp_glycosidase-like_sf"/>
</dbReference>
<dbReference type="EMBL" id="CAMPGE010016631">
    <property type="protein sequence ID" value="CAI2375175.1"/>
    <property type="molecule type" value="Genomic_DNA"/>
</dbReference>
<dbReference type="Gene3D" id="1.50.10.10">
    <property type="match status" value="1"/>
</dbReference>
<dbReference type="AlphaFoldDB" id="A0AAD1XMB2"/>
<keyword evidence="3" id="KW-1185">Reference proteome</keyword>
<evidence type="ECO:0000313" key="2">
    <source>
        <dbReference type="EMBL" id="CAI2375175.1"/>
    </source>
</evidence>
<feature type="signal peptide" evidence="1">
    <location>
        <begin position="1"/>
        <end position="16"/>
    </location>
</feature>
<organism evidence="2 3">
    <name type="scientific">Euplotes crassus</name>
    <dbReference type="NCBI Taxonomy" id="5936"/>
    <lineage>
        <taxon>Eukaryota</taxon>
        <taxon>Sar</taxon>
        <taxon>Alveolata</taxon>
        <taxon>Ciliophora</taxon>
        <taxon>Intramacronucleata</taxon>
        <taxon>Spirotrichea</taxon>
        <taxon>Hypotrichia</taxon>
        <taxon>Euplotida</taxon>
        <taxon>Euplotidae</taxon>
        <taxon>Moneuplotes</taxon>
    </lineage>
</organism>
<gene>
    <name evidence="2" type="ORF">ECRASSUSDP1_LOCUS16535</name>
</gene>
<protein>
    <submittedName>
        <fullName evidence="2">Uncharacterized protein</fullName>
    </submittedName>
</protein>
<sequence length="306" mass="36418">MKKAVWILCLVCLVIGGKKEGEIKCLTNDGFELYQICKKSMESCEEEFKKYFNHTDEYGWMPTCESIALGNIKKTSKNLEDLCEIPTFLLSINYILTLENQENLLKYLWEPLQLRYKHCYRSNSNFHLEGGYRFTKDTPIEFDDYYMTSLEMNCWMAEYSRILQSVSDYFTKRDIQVRRLKGFEYDFHHLLTKEAISKFNYDQNLKVFTSLLGYQPVNNTQCDIKDPECLEMTPYRLTFEEIRYESLCPYIFNLTDEKMDLELLEYITIQALPSSYLPYLETYISNHYPNTPIQAQLIKEITKRHS</sequence>
<dbReference type="Proteomes" id="UP001295684">
    <property type="component" value="Unassembled WGS sequence"/>
</dbReference>
<evidence type="ECO:0000256" key="1">
    <source>
        <dbReference type="SAM" id="SignalP"/>
    </source>
</evidence>
<evidence type="ECO:0000313" key="3">
    <source>
        <dbReference type="Proteomes" id="UP001295684"/>
    </source>
</evidence>
<name>A0AAD1XMB2_EUPCR</name>
<feature type="chain" id="PRO_5041916524" evidence="1">
    <location>
        <begin position="17"/>
        <end position="306"/>
    </location>
</feature>
<keyword evidence="1" id="KW-0732">Signal</keyword>
<dbReference type="GO" id="GO:0005975">
    <property type="term" value="P:carbohydrate metabolic process"/>
    <property type="evidence" value="ECO:0007669"/>
    <property type="project" value="InterPro"/>
</dbReference>
<comment type="caution">
    <text evidence="2">The sequence shown here is derived from an EMBL/GenBank/DDBJ whole genome shotgun (WGS) entry which is preliminary data.</text>
</comment>
<reference evidence="2" key="1">
    <citation type="submission" date="2023-07" db="EMBL/GenBank/DDBJ databases">
        <authorList>
            <consortium name="AG Swart"/>
            <person name="Singh M."/>
            <person name="Singh A."/>
            <person name="Seah K."/>
            <person name="Emmerich C."/>
        </authorList>
    </citation>
    <scope>NUCLEOTIDE SEQUENCE</scope>
    <source>
        <strain evidence="2">DP1</strain>
    </source>
</reference>
<accession>A0AAD1XMB2</accession>